<dbReference type="InterPro" id="IPR032280">
    <property type="entry name" value="DUF4985"/>
</dbReference>
<dbReference type="InterPro" id="IPR017853">
    <property type="entry name" value="GH"/>
</dbReference>
<reference evidence="4 5" key="1">
    <citation type="submission" date="2015-11" db="EMBL/GenBank/DDBJ databases">
        <authorList>
            <person name="Varghese N."/>
        </authorList>
    </citation>
    <scope>NUCLEOTIDE SEQUENCE [LARGE SCALE GENOMIC DNA]</scope>
    <source>
        <strain evidence="4 5">JGI-25</strain>
    </source>
</reference>
<protein>
    <submittedName>
        <fullName evidence="4">Glycosyl hydrolase-like 10</fullName>
    </submittedName>
</protein>
<feature type="domain" description="DUF4985" evidence="3">
    <location>
        <begin position="295"/>
        <end position="421"/>
    </location>
</feature>
<proteinExistence type="predicted"/>
<name>A0A916LJE8_KRYT1</name>
<organism evidence="4 5">
    <name type="scientific">Kryptobacter tengchongensis</name>
    <dbReference type="NCBI Taxonomy" id="1643429"/>
    <lineage>
        <taxon>Bacteria</taxon>
        <taxon>Pseudomonadati</taxon>
        <taxon>Candidatus Kryptoniota</taxon>
        <taxon>Candidatus Kryptobacter</taxon>
    </lineage>
</organism>
<dbReference type="Pfam" id="PF16373">
    <property type="entry name" value="DUF4985"/>
    <property type="match status" value="1"/>
</dbReference>
<dbReference type="PANTHER" id="PTHR43405:SF1">
    <property type="entry name" value="GLYCOSYL HYDROLASE DIGH"/>
    <property type="match status" value="1"/>
</dbReference>
<dbReference type="Gene3D" id="3.20.20.80">
    <property type="entry name" value="Glycosidases"/>
    <property type="match status" value="1"/>
</dbReference>
<dbReference type="EMBL" id="CZVV01000049">
    <property type="protein sequence ID" value="CUT01297.1"/>
    <property type="molecule type" value="Genomic_DNA"/>
</dbReference>
<dbReference type="InterPro" id="IPR052177">
    <property type="entry name" value="Divisome_Glycosyl_Hydrolase"/>
</dbReference>
<comment type="caution">
    <text evidence="4">The sequence shown here is derived from an EMBL/GenBank/DDBJ whole genome shotgun (WGS) entry which is preliminary data.</text>
</comment>
<sequence>MKLKIILILSFFLNGLFEFNLADGKPKMLWFDATANFKRLGSYEGIVRVLDKCVDVGVTDIIVDVKPISGEVLYDSKYAPKMRTWDDYTRPDTFDFVNTLINEARKRGLKIHIALNVFCEGHNYYDRGVVYWKHPEWATIVYTKNGFIPITQQKHKYSAMVNPALEQVREYELNIIQEVVKNFDVDGIVLDRVRYDGIYADFSDSSREKFEMWLGKKIKFPDDIFRIEGDSIIKGRYFKEWVKWRAFVIKDFFKRAREIVKRAKSNILFGDYAGSWYLSYYELGVNWASEKFKPEFEWATDDYNNTGYAELLDFLCSGLYFYEVTKDEVEAKDKIDASRLTEPGMNPTKQIWYSVEGSAELVKKVTMGVVPVYGSLYVEQYKGEPGRFKKAIEVALDKTDGVMIFDLVHIENNQWWDILKEVFQQKIKGEGN</sequence>
<accession>A0A916LJE8</accession>
<keyword evidence="4" id="KW-0378">Hydrolase</keyword>
<keyword evidence="1" id="KW-0732">Signal</keyword>
<feature type="domain" description="Glycosyl hydrolase-like 10" evidence="2">
    <location>
        <begin position="51"/>
        <end position="283"/>
    </location>
</feature>
<evidence type="ECO:0000259" key="2">
    <source>
        <dbReference type="Pfam" id="PF02638"/>
    </source>
</evidence>
<dbReference type="Proteomes" id="UP000243105">
    <property type="component" value="Unassembled WGS sequence"/>
</dbReference>
<gene>
    <name evidence="4" type="ORF">JGI25_00869</name>
</gene>
<evidence type="ECO:0000256" key="1">
    <source>
        <dbReference type="ARBA" id="ARBA00022729"/>
    </source>
</evidence>
<dbReference type="SUPFAM" id="SSF51445">
    <property type="entry name" value="(Trans)glycosidases"/>
    <property type="match status" value="1"/>
</dbReference>
<dbReference type="PANTHER" id="PTHR43405">
    <property type="entry name" value="GLYCOSYL HYDROLASE DIGH"/>
    <property type="match status" value="1"/>
</dbReference>
<evidence type="ECO:0000259" key="3">
    <source>
        <dbReference type="Pfam" id="PF16373"/>
    </source>
</evidence>
<evidence type="ECO:0000313" key="4">
    <source>
        <dbReference type="EMBL" id="CUT01297.1"/>
    </source>
</evidence>
<dbReference type="RefSeq" id="WP_072263878.1">
    <property type="nucleotide sequence ID" value="NZ_CZVV01000049.1"/>
</dbReference>
<dbReference type="InterPro" id="IPR003790">
    <property type="entry name" value="GHL10"/>
</dbReference>
<dbReference type="Pfam" id="PF02638">
    <property type="entry name" value="GHL10"/>
    <property type="match status" value="1"/>
</dbReference>
<evidence type="ECO:0000313" key="5">
    <source>
        <dbReference type="Proteomes" id="UP000243105"/>
    </source>
</evidence>
<dbReference type="GO" id="GO:0016787">
    <property type="term" value="F:hydrolase activity"/>
    <property type="evidence" value="ECO:0007669"/>
    <property type="project" value="UniProtKB-KW"/>
</dbReference>
<dbReference type="AlphaFoldDB" id="A0A916LJE8"/>